<dbReference type="EnsemblMetazoa" id="CJA38929.1">
    <property type="protein sequence ID" value="CJA38929.1"/>
    <property type="gene ID" value="WBGene00214776"/>
</dbReference>
<dbReference type="Proteomes" id="UP000005237">
    <property type="component" value="Unassembled WGS sequence"/>
</dbReference>
<protein>
    <submittedName>
        <fullName evidence="1">Uncharacterized protein</fullName>
    </submittedName>
</protein>
<proteinExistence type="predicted"/>
<organism evidence="1 2">
    <name type="scientific">Caenorhabditis japonica</name>
    <dbReference type="NCBI Taxonomy" id="281687"/>
    <lineage>
        <taxon>Eukaryota</taxon>
        <taxon>Metazoa</taxon>
        <taxon>Ecdysozoa</taxon>
        <taxon>Nematoda</taxon>
        <taxon>Chromadorea</taxon>
        <taxon>Rhabditida</taxon>
        <taxon>Rhabditina</taxon>
        <taxon>Rhabditomorpha</taxon>
        <taxon>Rhabditoidea</taxon>
        <taxon>Rhabditidae</taxon>
        <taxon>Peloderinae</taxon>
        <taxon>Caenorhabditis</taxon>
    </lineage>
</organism>
<evidence type="ECO:0000313" key="2">
    <source>
        <dbReference type="Proteomes" id="UP000005237"/>
    </source>
</evidence>
<sequence length="140" mass="16040">MQITEQAKFIEDVFFNSMIIIQNHTTLSRTYSTGKDCYSRLSTKVALSINAINTFIGLKTAFIYNSPRIASKHQGFINPRRLQFSKHGSQVLPFANEHQTTCGISILSLVLAFSNLFKIYLCYEKGHFEITYEKQTFGIR</sequence>
<dbReference type="AlphaFoldDB" id="A0A8R1ELC1"/>
<reference evidence="1" key="2">
    <citation type="submission" date="2022-06" db="UniProtKB">
        <authorList>
            <consortium name="EnsemblMetazoa"/>
        </authorList>
    </citation>
    <scope>IDENTIFICATION</scope>
    <source>
        <strain evidence="1">DF5081</strain>
    </source>
</reference>
<accession>A0A8R1ELC1</accession>
<reference evidence="2" key="1">
    <citation type="submission" date="2010-08" db="EMBL/GenBank/DDBJ databases">
        <authorList>
            <consortium name="Caenorhabditis japonica Sequencing Consortium"/>
            <person name="Wilson R.K."/>
        </authorList>
    </citation>
    <scope>NUCLEOTIDE SEQUENCE [LARGE SCALE GENOMIC DNA]</scope>
    <source>
        <strain evidence="2">DF5081</strain>
    </source>
</reference>
<evidence type="ECO:0000313" key="1">
    <source>
        <dbReference type="EnsemblMetazoa" id="CJA38929.1"/>
    </source>
</evidence>
<name>A0A8R1ELC1_CAEJA</name>
<keyword evidence="2" id="KW-1185">Reference proteome</keyword>